<evidence type="ECO:0000313" key="2">
    <source>
        <dbReference type="Proteomes" id="UP001162501"/>
    </source>
</evidence>
<reference evidence="1" key="1">
    <citation type="submission" date="2023-05" db="EMBL/GenBank/DDBJ databases">
        <authorList>
            <consortium name="ELIXIR-Norway"/>
        </authorList>
    </citation>
    <scope>NUCLEOTIDE SEQUENCE</scope>
</reference>
<name>A0AC59ZMQ7_RANTA</name>
<dbReference type="Proteomes" id="UP001162501">
    <property type="component" value="Chromosome 31"/>
</dbReference>
<reference evidence="1" key="2">
    <citation type="submission" date="2025-03" db="EMBL/GenBank/DDBJ databases">
        <authorList>
            <consortium name="ELIXIR-Norway"/>
            <consortium name="Elixir Norway"/>
        </authorList>
    </citation>
    <scope>NUCLEOTIDE SEQUENCE</scope>
</reference>
<proteinExistence type="predicted"/>
<evidence type="ECO:0000313" key="1">
    <source>
        <dbReference type="EMBL" id="CAN0470020.1"/>
    </source>
</evidence>
<protein>
    <submittedName>
        <fullName evidence="1">Uncharacterized protein</fullName>
    </submittedName>
</protein>
<organism evidence="1 2">
    <name type="scientific">Rangifer tarandus platyrhynchus</name>
    <name type="common">Svalbard reindeer</name>
    <dbReference type="NCBI Taxonomy" id="3082113"/>
    <lineage>
        <taxon>Eukaryota</taxon>
        <taxon>Metazoa</taxon>
        <taxon>Chordata</taxon>
        <taxon>Craniata</taxon>
        <taxon>Vertebrata</taxon>
        <taxon>Euteleostomi</taxon>
        <taxon>Mammalia</taxon>
        <taxon>Eutheria</taxon>
        <taxon>Laurasiatheria</taxon>
        <taxon>Artiodactyla</taxon>
        <taxon>Ruminantia</taxon>
        <taxon>Pecora</taxon>
        <taxon>Cervidae</taxon>
        <taxon>Odocoileinae</taxon>
        <taxon>Rangifer</taxon>
    </lineage>
</organism>
<gene>
    <name evidence="1" type="ORF">MRATA1EN22A_LOCUS20442</name>
</gene>
<dbReference type="EMBL" id="OX596115">
    <property type="protein sequence ID" value="CAN0470020.1"/>
    <property type="molecule type" value="Genomic_DNA"/>
</dbReference>
<accession>A0AC59ZMQ7</accession>
<sequence length="172" mass="18740">MRGKTEVGLSGDGRRAMELQRDDKGTEQDMGVKTGEKRGCHVTSASWQHWAPFLFIPPLTSRIQHPFTNQSASEGVERWSPGSRGTGWRLAHMCPGNRQTDVAWAVGPAGRGLVSKHLQEADSQTPTDQRASGEVQVSEEKLRDDTGGKNTGLDALERIRGTWPASPLPPTA</sequence>